<evidence type="ECO:0000313" key="5">
    <source>
        <dbReference type="Proteomes" id="UP000032336"/>
    </source>
</evidence>
<proteinExistence type="inferred from homology"/>
<evidence type="ECO:0000313" key="4">
    <source>
        <dbReference type="EMBL" id="KJE77451.1"/>
    </source>
</evidence>
<dbReference type="STRING" id="1121877.FEAC_08850"/>
<dbReference type="GO" id="GO:0003677">
    <property type="term" value="F:DNA binding"/>
    <property type="evidence" value="ECO:0007669"/>
    <property type="project" value="InterPro"/>
</dbReference>
<keyword evidence="2" id="KW-1277">Toxin-antitoxin system</keyword>
<dbReference type="PANTHER" id="PTHR33988">
    <property type="entry name" value="ENDORIBONUCLEASE MAZF-RELATED"/>
    <property type="match status" value="1"/>
</dbReference>
<dbReference type="AlphaFoldDB" id="A0A0D8FWG6"/>
<protein>
    <recommendedName>
        <fullName evidence="3">mRNA interferase</fullName>
        <ecNumber evidence="3">3.1.-.-</ecNumber>
    </recommendedName>
</protein>
<dbReference type="EC" id="3.1.-.-" evidence="3"/>
<dbReference type="GeneID" id="78372172"/>
<dbReference type="SUPFAM" id="SSF50118">
    <property type="entry name" value="Cell growth inhibitor/plasmid maintenance toxic component"/>
    <property type="match status" value="1"/>
</dbReference>
<dbReference type="Gene3D" id="2.30.30.110">
    <property type="match status" value="1"/>
</dbReference>
<name>A0A0D8FWG6_9ACTN</name>
<dbReference type="GO" id="GO:0016075">
    <property type="term" value="P:rRNA catabolic process"/>
    <property type="evidence" value="ECO:0007669"/>
    <property type="project" value="TreeGrafter"/>
</dbReference>
<dbReference type="EMBL" id="JXUW01000005">
    <property type="protein sequence ID" value="KJE77451.1"/>
    <property type="molecule type" value="Genomic_DNA"/>
</dbReference>
<comment type="caution">
    <text evidence="4">The sequence shown here is derived from an EMBL/GenBank/DDBJ whole genome shotgun (WGS) entry which is preliminary data.</text>
</comment>
<organism evidence="4 5">
    <name type="scientific">Ferrimicrobium acidiphilum DSM 19497</name>
    <dbReference type="NCBI Taxonomy" id="1121877"/>
    <lineage>
        <taxon>Bacteria</taxon>
        <taxon>Bacillati</taxon>
        <taxon>Actinomycetota</taxon>
        <taxon>Acidimicrobiia</taxon>
        <taxon>Acidimicrobiales</taxon>
        <taxon>Acidimicrobiaceae</taxon>
        <taxon>Ferrimicrobium</taxon>
    </lineage>
</organism>
<dbReference type="PIRSF" id="PIRSF033490">
    <property type="entry name" value="MazF"/>
    <property type="match status" value="1"/>
</dbReference>
<dbReference type="GO" id="GO:0016787">
    <property type="term" value="F:hydrolase activity"/>
    <property type="evidence" value="ECO:0007669"/>
    <property type="project" value="UniProtKB-KW"/>
</dbReference>
<sequence>MSALRGEVWLIDFGDPIGREQAGRRPAVVISADALNESRAGVIIVVPTTTRYRGLPSHIELDPASSGLSEISYAKCEDVKSISEERQIARLGLIGQEPLFEIGRVLRLLFDI</sequence>
<keyword evidence="3" id="KW-0255">Endonuclease</keyword>
<dbReference type="GO" id="GO:0006402">
    <property type="term" value="P:mRNA catabolic process"/>
    <property type="evidence" value="ECO:0007669"/>
    <property type="project" value="TreeGrafter"/>
</dbReference>
<dbReference type="InterPro" id="IPR011067">
    <property type="entry name" value="Plasmid_toxin/cell-grow_inhib"/>
</dbReference>
<comment type="similarity">
    <text evidence="1 3">Belongs to the PemK/MazF family.</text>
</comment>
<dbReference type="OrthoDB" id="9808744at2"/>
<keyword evidence="3" id="KW-0540">Nuclease</keyword>
<dbReference type="RefSeq" id="WP_035388808.1">
    <property type="nucleotide sequence ID" value="NZ_JQKF01000004.1"/>
</dbReference>
<dbReference type="PANTHER" id="PTHR33988:SF1">
    <property type="entry name" value="ENDORIBONUCLEASE MAZF7-RELATED"/>
    <property type="match status" value="1"/>
</dbReference>
<dbReference type="Proteomes" id="UP000032336">
    <property type="component" value="Unassembled WGS sequence"/>
</dbReference>
<keyword evidence="5" id="KW-1185">Reference proteome</keyword>
<reference evidence="4 5" key="1">
    <citation type="submission" date="2015-01" db="EMBL/GenBank/DDBJ databases">
        <title>Draft genome of the acidophilic iron oxidizer Ferrimicrobium acidiphilum strain T23.</title>
        <authorList>
            <person name="Poehlein A."/>
            <person name="Eisen S."/>
            <person name="Schloemann M."/>
            <person name="Johnson B.D."/>
            <person name="Daniel R."/>
            <person name="Muehling M."/>
        </authorList>
    </citation>
    <scope>NUCLEOTIDE SEQUENCE [LARGE SCALE GENOMIC DNA]</scope>
    <source>
        <strain evidence="4 5">T23</strain>
    </source>
</reference>
<evidence type="ECO:0000256" key="1">
    <source>
        <dbReference type="ARBA" id="ARBA00007521"/>
    </source>
</evidence>
<dbReference type="eggNOG" id="COG2337">
    <property type="taxonomic scope" value="Bacteria"/>
</dbReference>
<accession>A0A0D8FWG6</accession>
<dbReference type="InterPro" id="IPR003477">
    <property type="entry name" value="PemK-like"/>
</dbReference>
<gene>
    <name evidence="4" type="primary">mazF9</name>
    <name evidence="4" type="ORF">FEAC_08850</name>
</gene>
<keyword evidence="3 4" id="KW-0378">Hydrolase</keyword>
<dbReference type="Pfam" id="PF02452">
    <property type="entry name" value="PemK_toxin"/>
    <property type="match status" value="1"/>
</dbReference>
<dbReference type="GO" id="GO:0004521">
    <property type="term" value="F:RNA endonuclease activity"/>
    <property type="evidence" value="ECO:0007669"/>
    <property type="project" value="TreeGrafter"/>
</dbReference>
<evidence type="ECO:0000256" key="2">
    <source>
        <dbReference type="ARBA" id="ARBA00022649"/>
    </source>
</evidence>
<comment type="function">
    <text evidence="3">Toxic component of a type II toxin-antitoxin (TA) system.</text>
</comment>
<evidence type="ECO:0000256" key="3">
    <source>
        <dbReference type="PIRNR" id="PIRNR033490"/>
    </source>
</evidence>